<dbReference type="Gene3D" id="1.10.260.40">
    <property type="entry name" value="lambda repressor-like DNA-binding domains"/>
    <property type="match status" value="1"/>
</dbReference>
<organism evidence="2 3">
    <name type="scientific">Caulobacter segnis</name>
    <dbReference type="NCBI Taxonomy" id="88688"/>
    <lineage>
        <taxon>Bacteria</taxon>
        <taxon>Pseudomonadati</taxon>
        <taxon>Pseudomonadota</taxon>
        <taxon>Alphaproteobacteria</taxon>
        <taxon>Caulobacterales</taxon>
        <taxon>Caulobacteraceae</taxon>
        <taxon>Caulobacter</taxon>
    </lineage>
</organism>
<sequence length="75" mass="7882">MNTPSPLRKLGGRIRALRAAAGLVPERLAAAAMIEEEILAAIEAGRRDPDYRTLARIAEALGVGVGALLSAMDEN</sequence>
<name>A0ABY4ZSL8_9CAUL</name>
<dbReference type="Pfam" id="PF13560">
    <property type="entry name" value="HTH_31"/>
    <property type="match status" value="1"/>
</dbReference>
<dbReference type="InterPro" id="IPR001387">
    <property type="entry name" value="Cro/C1-type_HTH"/>
</dbReference>
<evidence type="ECO:0000313" key="3">
    <source>
        <dbReference type="Proteomes" id="UP001057520"/>
    </source>
</evidence>
<proteinExistence type="predicted"/>
<dbReference type="SMART" id="SM00530">
    <property type="entry name" value="HTH_XRE"/>
    <property type="match status" value="1"/>
</dbReference>
<feature type="domain" description="HTH cro/C1-type" evidence="1">
    <location>
        <begin position="14"/>
        <end position="68"/>
    </location>
</feature>
<reference evidence="2 3" key="1">
    <citation type="submission" date="2022-04" db="EMBL/GenBank/DDBJ databases">
        <title>Genome sequence of soybean root-associated Caulobacter segnis RL271.</title>
        <authorList>
            <person name="Longley R."/>
            <person name="Bonito G."/>
            <person name="Trigodet F."/>
            <person name="Crosson S."/>
            <person name="Fiebig A."/>
        </authorList>
    </citation>
    <scope>NUCLEOTIDE SEQUENCE [LARGE SCALE GENOMIC DNA]</scope>
    <source>
        <strain evidence="2 3">RL271</strain>
    </source>
</reference>
<protein>
    <submittedName>
        <fullName evidence="2">Helix-turn-helix domain-containing protein</fullName>
    </submittedName>
</protein>
<evidence type="ECO:0000313" key="2">
    <source>
        <dbReference type="EMBL" id="USQ95007.1"/>
    </source>
</evidence>
<evidence type="ECO:0000259" key="1">
    <source>
        <dbReference type="PROSITE" id="PS50943"/>
    </source>
</evidence>
<dbReference type="EMBL" id="CP096040">
    <property type="protein sequence ID" value="USQ95007.1"/>
    <property type="molecule type" value="Genomic_DNA"/>
</dbReference>
<dbReference type="InterPro" id="IPR010982">
    <property type="entry name" value="Lambda_DNA-bd_dom_sf"/>
</dbReference>
<accession>A0ABY4ZSL8</accession>
<keyword evidence="3" id="KW-1185">Reference proteome</keyword>
<gene>
    <name evidence="2" type="ORF">MZV50_20965</name>
</gene>
<dbReference type="SUPFAM" id="SSF47413">
    <property type="entry name" value="lambda repressor-like DNA-binding domains"/>
    <property type="match status" value="1"/>
</dbReference>
<dbReference type="PROSITE" id="PS50943">
    <property type="entry name" value="HTH_CROC1"/>
    <property type="match status" value="1"/>
</dbReference>
<dbReference type="CDD" id="cd00093">
    <property type="entry name" value="HTH_XRE"/>
    <property type="match status" value="1"/>
</dbReference>
<dbReference type="Proteomes" id="UP001057520">
    <property type="component" value="Chromosome"/>
</dbReference>